<reference evidence="1" key="1">
    <citation type="journal article" date="2019" name="Sci. Rep.">
        <title>Draft genome of Tanacetum cinerariifolium, the natural source of mosquito coil.</title>
        <authorList>
            <person name="Yamashiro T."/>
            <person name="Shiraishi A."/>
            <person name="Satake H."/>
            <person name="Nakayama K."/>
        </authorList>
    </citation>
    <scope>NUCLEOTIDE SEQUENCE</scope>
</reference>
<comment type="caution">
    <text evidence="1">The sequence shown here is derived from an EMBL/GenBank/DDBJ whole genome shotgun (WGS) entry which is preliminary data.</text>
</comment>
<accession>A0A699T7S3</accession>
<feature type="non-terminal residue" evidence="1">
    <location>
        <position position="92"/>
    </location>
</feature>
<dbReference type="AlphaFoldDB" id="A0A699T7S3"/>
<gene>
    <name evidence="1" type="ORF">Tci_877418</name>
</gene>
<protein>
    <submittedName>
        <fullName evidence="1">Uncharacterized protein</fullName>
    </submittedName>
</protein>
<feature type="non-terminal residue" evidence="1">
    <location>
        <position position="1"/>
    </location>
</feature>
<name>A0A699T7S3_TANCI</name>
<dbReference type="EMBL" id="BKCJ011218411">
    <property type="protein sequence ID" value="GFD05449.1"/>
    <property type="molecule type" value="Genomic_DNA"/>
</dbReference>
<organism evidence="1">
    <name type="scientific">Tanacetum cinerariifolium</name>
    <name type="common">Dalmatian daisy</name>
    <name type="synonym">Chrysanthemum cinerariifolium</name>
    <dbReference type="NCBI Taxonomy" id="118510"/>
    <lineage>
        <taxon>Eukaryota</taxon>
        <taxon>Viridiplantae</taxon>
        <taxon>Streptophyta</taxon>
        <taxon>Embryophyta</taxon>
        <taxon>Tracheophyta</taxon>
        <taxon>Spermatophyta</taxon>
        <taxon>Magnoliopsida</taxon>
        <taxon>eudicotyledons</taxon>
        <taxon>Gunneridae</taxon>
        <taxon>Pentapetalae</taxon>
        <taxon>asterids</taxon>
        <taxon>campanulids</taxon>
        <taxon>Asterales</taxon>
        <taxon>Asteraceae</taxon>
        <taxon>Asteroideae</taxon>
        <taxon>Anthemideae</taxon>
        <taxon>Anthemidinae</taxon>
        <taxon>Tanacetum</taxon>
    </lineage>
</organism>
<sequence>GRKSVDIDEGIEIVDDQQKDVQVKGRQEDTQANIYNIDLDHTSKVLSMQEDSEVQEVVEVGIPVAEPVVAAVSTPISAAKPKGFKAVPAAPT</sequence>
<evidence type="ECO:0000313" key="1">
    <source>
        <dbReference type="EMBL" id="GFD05449.1"/>
    </source>
</evidence>
<proteinExistence type="predicted"/>